<evidence type="ECO:0000313" key="17">
    <source>
        <dbReference type="EMBL" id="MPL85397.1"/>
    </source>
</evidence>
<evidence type="ECO:0000256" key="13">
    <source>
        <dbReference type="ARBA" id="ARBA00022827"/>
    </source>
</evidence>
<dbReference type="UniPathway" id="UPA00277">
    <property type="reaction ID" value="UER00407"/>
</dbReference>
<evidence type="ECO:0000259" key="16">
    <source>
        <dbReference type="SMART" id="SM00904"/>
    </source>
</evidence>
<evidence type="ECO:0000256" key="9">
    <source>
        <dbReference type="ARBA" id="ARBA00022679"/>
    </source>
</evidence>
<keyword evidence="15" id="KW-0511">Multifunctional enzyme</keyword>
<keyword evidence="14" id="KW-0067">ATP-binding</keyword>
<dbReference type="InterPro" id="IPR015865">
    <property type="entry name" value="Riboflavin_kinase_bac/euk"/>
</dbReference>
<proteinExistence type="inferred from homology"/>
<dbReference type="PIRSF" id="PIRSF004491">
    <property type="entry name" value="FAD_Synth"/>
    <property type="match status" value="1"/>
</dbReference>
<dbReference type="GO" id="GO:0006747">
    <property type="term" value="P:FAD biosynthetic process"/>
    <property type="evidence" value="ECO:0007669"/>
    <property type="project" value="UniProtKB-UniPathway"/>
</dbReference>
<dbReference type="Gene3D" id="2.40.30.30">
    <property type="entry name" value="Riboflavin kinase-like"/>
    <property type="match status" value="1"/>
</dbReference>
<evidence type="ECO:0000256" key="3">
    <source>
        <dbReference type="ARBA" id="ARBA00010214"/>
    </source>
</evidence>
<dbReference type="NCBIfam" id="TIGR00083">
    <property type="entry name" value="ribF"/>
    <property type="match status" value="1"/>
</dbReference>
<accession>A0A644V2F0</accession>
<gene>
    <name evidence="17" type="primary">ribF_11</name>
    <name evidence="17" type="ORF">SDC9_31365</name>
</gene>
<dbReference type="AlphaFoldDB" id="A0A644V2F0"/>
<dbReference type="SUPFAM" id="SSF52374">
    <property type="entry name" value="Nucleotidylyl transferase"/>
    <property type="match status" value="1"/>
</dbReference>
<dbReference type="InterPro" id="IPR023465">
    <property type="entry name" value="Riboflavin_kinase_dom_sf"/>
</dbReference>
<dbReference type="Pfam" id="PF06574">
    <property type="entry name" value="FAD_syn"/>
    <property type="match status" value="1"/>
</dbReference>
<dbReference type="EMBL" id="VSSQ01000205">
    <property type="protein sequence ID" value="MPL85397.1"/>
    <property type="molecule type" value="Genomic_DNA"/>
</dbReference>
<reference evidence="17" key="1">
    <citation type="submission" date="2019-08" db="EMBL/GenBank/DDBJ databases">
        <authorList>
            <person name="Kucharzyk K."/>
            <person name="Murdoch R.W."/>
            <person name="Higgins S."/>
            <person name="Loffler F."/>
        </authorList>
    </citation>
    <scope>NUCLEOTIDE SEQUENCE</scope>
</reference>
<keyword evidence="13" id="KW-0274">FAD</keyword>
<dbReference type="GO" id="GO:0005524">
    <property type="term" value="F:ATP binding"/>
    <property type="evidence" value="ECO:0007669"/>
    <property type="project" value="UniProtKB-KW"/>
</dbReference>
<comment type="similarity">
    <text evidence="3">Belongs to the RibF family.</text>
</comment>
<dbReference type="PANTHER" id="PTHR22749">
    <property type="entry name" value="RIBOFLAVIN KINASE/FMN ADENYLYLTRANSFERASE"/>
    <property type="match status" value="1"/>
</dbReference>
<evidence type="ECO:0000256" key="12">
    <source>
        <dbReference type="ARBA" id="ARBA00022777"/>
    </source>
</evidence>
<evidence type="ECO:0000256" key="2">
    <source>
        <dbReference type="ARBA" id="ARBA00005201"/>
    </source>
</evidence>
<dbReference type="NCBIfam" id="NF004162">
    <property type="entry name" value="PRK05627.1-5"/>
    <property type="match status" value="1"/>
</dbReference>
<evidence type="ECO:0000256" key="15">
    <source>
        <dbReference type="ARBA" id="ARBA00023268"/>
    </source>
</evidence>
<dbReference type="Gene3D" id="3.40.50.620">
    <property type="entry name" value="HUPs"/>
    <property type="match status" value="1"/>
</dbReference>
<dbReference type="GO" id="GO:0003919">
    <property type="term" value="F:FMN adenylyltransferase activity"/>
    <property type="evidence" value="ECO:0007669"/>
    <property type="project" value="UniProtKB-EC"/>
</dbReference>
<evidence type="ECO:0000256" key="11">
    <source>
        <dbReference type="ARBA" id="ARBA00022741"/>
    </source>
</evidence>
<organism evidence="17">
    <name type="scientific">bioreactor metagenome</name>
    <dbReference type="NCBI Taxonomy" id="1076179"/>
    <lineage>
        <taxon>unclassified sequences</taxon>
        <taxon>metagenomes</taxon>
        <taxon>ecological metagenomes</taxon>
    </lineage>
</organism>
<dbReference type="FunFam" id="3.40.50.620:FF:000021">
    <property type="entry name" value="Riboflavin biosynthesis protein"/>
    <property type="match status" value="1"/>
</dbReference>
<evidence type="ECO:0000256" key="10">
    <source>
        <dbReference type="ARBA" id="ARBA00022695"/>
    </source>
</evidence>
<dbReference type="SUPFAM" id="SSF82114">
    <property type="entry name" value="Riboflavin kinase-like"/>
    <property type="match status" value="1"/>
</dbReference>
<keyword evidence="9" id="KW-0808">Transferase</keyword>
<dbReference type="UniPathway" id="UPA00276">
    <property type="reaction ID" value="UER00406"/>
</dbReference>
<evidence type="ECO:0000256" key="5">
    <source>
        <dbReference type="ARBA" id="ARBA00012393"/>
    </source>
</evidence>
<dbReference type="InterPro" id="IPR023468">
    <property type="entry name" value="Riboflavin_kinase"/>
</dbReference>
<dbReference type="SMART" id="SM00904">
    <property type="entry name" value="Flavokinase"/>
    <property type="match status" value="1"/>
</dbReference>
<dbReference type="GO" id="GO:0008531">
    <property type="term" value="F:riboflavin kinase activity"/>
    <property type="evidence" value="ECO:0007669"/>
    <property type="project" value="UniProtKB-EC"/>
</dbReference>
<evidence type="ECO:0000256" key="14">
    <source>
        <dbReference type="ARBA" id="ARBA00022840"/>
    </source>
</evidence>
<comment type="pathway">
    <text evidence="1">Cofactor biosynthesis; FAD biosynthesis; FAD from FMN: step 1/1.</text>
</comment>
<dbReference type="PANTHER" id="PTHR22749:SF6">
    <property type="entry name" value="RIBOFLAVIN KINASE"/>
    <property type="match status" value="1"/>
</dbReference>
<dbReference type="InterPro" id="IPR015864">
    <property type="entry name" value="FAD_synthase"/>
</dbReference>
<evidence type="ECO:0000256" key="4">
    <source>
        <dbReference type="ARBA" id="ARBA00012105"/>
    </source>
</evidence>
<keyword evidence="7" id="KW-0285">Flavoprotein</keyword>
<dbReference type="GO" id="GO:0009231">
    <property type="term" value="P:riboflavin biosynthetic process"/>
    <property type="evidence" value="ECO:0007669"/>
    <property type="project" value="InterPro"/>
</dbReference>
<comment type="pathway">
    <text evidence="2">Cofactor biosynthesis; FMN biosynthesis; FMN from riboflavin (ATP route): step 1/1.</text>
</comment>
<dbReference type="InterPro" id="IPR002606">
    <property type="entry name" value="Riboflavin_kinase_bac"/>
</dbReference>
<comment type="caution">
    <text evidence="17">The sequence shown here is derived from an EMBL/GenBank/DDBJ whole genome shotgun (WGS) entry which is preliminary data.</text>
</comment>
<keyword evidence="12" id="KW-0418">Kinase</keyword>
<keyword evidence="10" id="KW-0548">Nucleotidyltransferase</keyword>
<keyword evidence="11" id="KW-0547">Nucleotide-binding</keyword>
<dbReference type="Pfam" id="PF01687">
    <property type="entry name" value="Flavokinase"/>
    <property type="match status" value="1"/>
</dbReference>
<evidence type="ECO:0000256" key="8">
    <source>
        <dbReference type="ARBA" id="ARBA00022643"/>
    </source>
</evidence>
<dbReference type="InterPro" id="IPR014729">
    <property type="entry name" value="Rossmann-like_a/b/a_fold"/>
</dbReference>
<dbReference type="GO" id="GO:0009398">
    <property type="term" value="P:FMN biosynthetic process"/>
    <property type="evidence" value="ECO:0007669"/>
    <property type="project" value="UniProtKB-UniPathway"/>
</dbReference>
<dbReference type="EC" id="2.7.7.2" evidence="5"/>
<protein>
    <recommendedName>
        <fullName evidence="6">Bifunctional riboflavin kinase/FMN adenylyltransferase</fullName>
        <ecNumber evidence="4">2.7.1.26</ecNumber>
        <ecNumber evidence="5">2.7.7.2</ecNumber>
    </recommendedName>
</protein>
<feature type="domain" description="Riboflavin kinase" evidence="16">
    <location>
        <begin position="182"/>
        <end position="304"/>
    </location>
</feature>
<keyword evidence="8" id="KW-0288">FMN</keyword>
<dbReference type="EC" id="2.7.1.26" evidence="4"/>
<dbReference type="FunFam" id="2.40.30.30:FF:000003">
    <property type="entry name" value="Riboflavin biosynthesis protein"/>
    <property type="match status" value="1"/>
</dbReference>
<evidence type="ECO:0000256" key="1">
    <source>
        <dbReference type="ARBA" id="ARBA00004726"/>
    </source>
</evidence>
<sequence>MKTITNVDQLKNLRLEPCVVALGTFDGVHLGHCDVVNTAKNYAASHNLKLMVFTFSNHPLSEIRGSLVPPLLLDNATKEKIFAALGVDVLLNIPFTEELSQLSGQKFLEFLSINNVKAIVVGANYSYGYMGRGDVYSLQTDGPKFGFDVLVRKLIKVNGTVVSSTNIRKFIRDGRIELARAMLGRAYTIVGTVVHGDERGRVIGFPTANINLVKSKFVLPSNGVYGGKVITQGKTYIALLNVGNNPTFGDKGLKLEAHLLNFKGDLYGEEIVVEFYYRIRGEIKFPNIEELTEQIIRDKEEIEGLF</sequence>
<name>A0A644V2F0_9ZZZZ</name>
<evidence type="ECO:0000256" key="6">
    <source>
        <dbReference type="ARBA" id="ARBA00018483"/>
    </source>
</evidence>
<evidence type="ECO:0000256" key="7">
    <source>
        <dbReference type="ARBA" id="ARBA00022630"/>
    </source>
</evidence>
<dbReference type="CDD" id="cd02064">
    <property type="entry name" value="FAD_synthetase_N"/>
    <property type="match status" value="1"/>
</dbReference>